<dbReference type="GeneID" id="17268934"/>
<evidence type="ECO:0000313" key="1">
    <source>
        <dbReference type="EnsemblProtists" id="EOD23388"/>
    </source>
</evidence>
<dbReference type="AlphaFoldDB" id="A0A0D3JIQ3"/>
<dbReference type="RefSeq" id="XP_005784221.1">
    <property type="nucleotide sequence ID" value="XM_005784164.1"/>
</dbReference>
<dbReference type="OMA" id="THARSHN"/>
<proteinExistence type="predicted"/>
<sequence length="187" mass="21147">MTIDGVLQLDAVADELVHENFTCDTRDHEDHTFCGIMFDLACETERPVEYIEISSVHVRGALGPMTVWTTPGSFSGKHETEEAWTKVYSETHARSHNELVELRLQSPLRLKPGERLGLYVHSALPGDEGIVYDNCRRSISYHDPQFVVYSGMAHLSYRPFGTSGFWGRPWRPNREFVGRVSYGAASV</sequence>
<dbReference type="Proteomes" id="UP000013827">
    <property type="component" value="Unassembled WGS sequence"/>
</dbReference>
<name>A0A0D3JIQ3_EMIH1</name>
<reference evidence="2" key="1">
    <citation type="journal article" date="2013" name="Nature">
        <title>Pan genome of the phytoplankton Emiliania underpins its global distribution.</title>
        <authorList>
            <person name="Read B.A."/>
            <person name="Kegel J."/>
            <person name="Klute M.J."/>
            <person name="Kuo A."/>
            <person name="Lefebvre S.C."/>
            <person name="Maumus F."/>
            <person name="Mayer C."/>
            <person name="Miller J."/>
            <person name="Monier A."/>
            <person name="Salamov A."/>
            <person name="Young J."/>
            <person name="Aguilar M."/>
            <person name="Claverie J.M."/>
            <person name="Frickenhaus S."/>
            <person name="Gonzalez K."/>
            <person name="Herman E.K."/>
            <person name="Lin Y.C."/>
            <person name="Napier J."/>
            <person name="Ogata H."/>
            <person name="Sarno A.F."/>
            <person name="Shmutz J."/>
            <person name="Schroeder D."/>
            <person name="de Vargas C."/>
            <person name="Verret F."/>
            <person name="von Dassow P."/>
            <person name="Valentin K."/>
            <person name="Van de Peer Y."/>
            <person name="Wheeler G."/>
            <person name="Dacks J.B."/>
            <person name="Delwiche C.F."/>
            <person name="Dyhrman S.T."/>
            <person name="Glockner G."/>
            <person name="John U."/>
            <person name="Richards T."/>
            <person name="Worden A.Z."/>
            <person name="Zhang X."/>
            <person name="Grigoriev I.V."/>
            <person name="Allen A.E."/>
            <person name="Bidle K."/>
            <person name="Borodovsky M."/>
            <person name="Bowler C."/>
            <person name="Brownlee C."/>
            <person name="Cock J.M."/>
            <person name="Elias M."/>
            <person name="Gladyshev V.N."/>
            <person name="Groth M."/>
            <person name="Guda C."/>
            <person name="Hadaegh A."/>
            <person name="Iglesias-Rodriguez M.D."/>
            <person name="Jenkins J."/>
            <person name="Jones B.M."/>
            <person name="Lawson T."/>
            <person name="Leese F."/>
            <person name="Lindquist E."/>
            <person name="Lobanov A."/>
            <person name="Lomsadze A."/>
            <person name="Malik S.B."/>
            <person name="Marsh M.E."/>
            <person name="Mackinder L."/>
            <person name="Mock T."/>
            <person name="Mueller-Roeber B."/>
            <person name="Pagarete A."/>
            <person name="Parker M."/>
            <person name="Probert I."/>
            <person name="Quesneville H."/>
            <person name="Raines C."/>
            <person name="Rensing S.A."/>
            <person name="Riano-Pachon D.M."/>
            <person name="Richier S."/>
            <person name="Rokitta S."/>
            <person name="Shiraiwa Y."/>
            <person name="Soanes D.M."/>
            <person name="van der Giezen M."/>
            <person name="Wahlund T.M."/>
            <person name="Williams B."/>
            <person name="Wilson W."/>
            <person name="Wolfe G."/>
            <person name="Wurch L.L."/>
        </authorList>
    </citation>
    <scope>NUCLEOTIDE SEQUENCE</scope>
</reference>
<protein>
    <submittedName>
        <fullName evidence="1">Uncharacterized protein</fullName>
    </submittedName>
</protein>
<dbReference type="eggNOG" id="ENOG502S27Z">
    <property type="taxonomic scope" value="Eukaryota"/>
</dbReference>
<dbReference type="EnsemblProtists" id="EOD23388">
    <property type="protein sequence ID" value="EOD23388"/>
    <property type="gene ID" value="EMIHUDRAFT_239765"/>
</dbReference>
<dbReference type="RefSeq" id="XP_005775817.1">
    <property type="nucleotide sequence ID" value="XM_005775760.1"/>
</dbReference>
<dbReference type="HOGENOM" id="CLU_1567008_0_0_1"/>
<accession>A0A0D3JIQ3</accession>
<dbReference type="KEGG" id="ehx:EMIHUDRAFT_239765"/>
<evidence type="ECO:0000313" key="2">
    <source>
        <dbReference type="Proteomes" id="UP000013827"/>
    </source>
</evidence>
<dbReference type="KEGG" id="ehx:EMIHUDRAFT_231430"/>
<keyword evidence="2" id="KW-1185">Reference proteome</keyword>
<dbReference type="GeneID" id="17277066"/>
<organism evidence="1 2">
    <name type="scientific">Emiliania huxleyi (strain CCMP1516)</name>
    <dbReference type="NCBI Taxonomy" id="280463"/>
    <lineage>
        <taxon>Eukaryota</taxon>
        <taxon>Haptista</taxon>
        <taxon>Haptophyta</taxon>
        <taxon>Prymnesiophyceae</taxon>
        <taxon>Isochrysidales</taxon>
        <taxon>Noelaerhabdaceae</taxon>
        <taxon>Emiliania</taxon>
    </lineage>
</organism>
<reference evidence="1" key="2">
    <citation type="submission" date="2024-10" db="UniProtKB">
        <authorList>
            <consortium name="EnsemblProtists"/>
        </authorList>
    </citation>
    <scope>IDENTIFICATION</scope>
</reference>
<dbReference type="EnsemblProtists" id="EOD31792">
    <property type="protein sequence ID" value="EOD31792"/>
    <property type="gene ID" value="EMIHUDRAFT_231430"/>
</dbReference>
<dbReference type="PaxDb" id="2903-EOD23388"/>